<dbReference type="EMBL" id="JAGRRH010000005">
    <property type="protein sequence ID" value="KAG7369574.1"/>
    <property type="molecule type" value="Genomic_DNA"/>
</dbReference>
<dbReference type="Proteomes" id="UP000693970">
    <property type="component" value="Unassembled WGS sequence"/>
</dbReference>
<keyword evidence="2" id="KW-1185">Reference proteome</keyword>
<gene>
    <name evidence="1" type="ORF">IV203_027320</name>
</gene>
<reference evidence="1" key="1">
    <citation type="journal article" date="2021" name="Sci. Rep.">
        <title>Diploid genomic architecture of Nitzschia inconspicua, an elite biomass production diatom.</title>
        <authorList>
            <person name="Oliver A."/>
            <person name="Podell S."/>
            <person name="Pinowska A."/>
            <person name="Traller J.C."/>
            <person name="Smith S.R."/>
            <person name="McClure R."/>
            <person name="Beliaev A."/>
            <person name="Bohutskyi P."/>
            <person name="Hill E.A."/>
            <person name="Rabines A."/>
            <person name="Zheng H."/>
            <person name="Allen L.Z."/>
            <person name="Kuo A."/>
            <person name="Grigoriev I.V."/>
            <person name="Allen A.E."/>
            <person name="Hazlebeck D."/>
            <person name="Allen E.E."/>
        </authorList>
    </citation>
    <scope>NUCLEOTIDE SEQUENCE</scope>
    <source>
        <strain evidence="1">Hildebrandi</strain>
    </source>
</reference>
<organism evidence="1 2">
    <name type="scientific">Nitzschia inconspicua</name>
    <dbReference type="NCBI Taxonomy" id="303405"/>
    <lineage>
        <taxon>Eukaryota</taxon>
        <taxon>Sar</taxon>
        <taxon>Stramenopiles</taxon>
        <taxon>Ochrophyta</taxon>
        <taxon>Bacillariophyta</taxon>
        <taxon>Bacillariophyceae</taxon>
        <taxon>Bacillariophycidae</taxon>
        <taxon>Bacillariales</taxon>
        <taxon>Bacillariaceae</taxon>
        <taxon>Nitzschia</taxon>
    </lineage>
</organism>
<accession>A0A9K3LW22</accession>
<sequence length="279" mass="32027">MGTHQTHEQRENWETRKIPGMVLKILGQCGFLDLAGVKSLLAVFGTMIPRVDKICMVFQSKYGFAAVPKEYRILLFADRAAWKQVIVPNSLGQRRRHSRRDISPIEWTSLLFHTNYGPINYKVCIFNVDPSEVTLESMGGKADGAIFAYNFAFHASLYNVVRMYRHMQHFCNSGAPAVSVATNYDPFRDRKHRLTPFETQYGMKRFNVIEEDEEGVMQQMYEFLTNQLLRLSDVSILPPLARYPPQTSEPSSLDLVWYKRESHRAANVPCCRSHALALS</sequence>
<reference evidence="1" key="2">
    <citation type="submission" date="2021-04" db="EMBL/GenBank/DDBJ databases">
        <authorList>
            <person name="Podell S."/>
        </authorList>
    </citation>
    <scope>NUCLEOTIDE SEQUENCE</scope>
    <source>
        <strain evidence="1">Hildebrandi</strain>
    </source>
</reference>
<name>A0A9K3LW22_9STRA</name>
<evidence type="ECO:0000313" key="2">
    <source>
        <dbReference type="Proteomes" id="UP000693970"/>
    </source>
</evidence>
<proteinExistence type="predicted"/>
<protein>
    <submittedName>
        <fullName evidence="1">Uncharacterized protein</fullName>
    </submittedName>
</protein>
<dbReference type="AlphaFoldDB" id="A0A9K3LW22"/>
<evidence type="ECO:0000313" key="1">
    <source>
        <dbReference type="EMBL" id="KAG7369574.1"/>
    </source>
</evidence>
<comment type="caution">
    <text evidence="1">The sequence shown here is derived from an EMBL/GenBank/DDBJ whole genome shotgun (WGS) entry which is preliminary data.</text>
</comment>